<keyword evidence="2" id="KW-0808">Transferase</keyword>
<name>A0AAW2YWD6_9EUKA</name>
<keyword evidence="3" id="KW-1185">Reference proteome</keyword>
<evidence type="ECO:0000313" key="3">
    <source>
        <dbReference type="Proteomes" id="UP001431209"/>
    </source>
</evidence>
<dbReference type="SUPFAM" id="SSF52374">
    <property type="entry name" value="Nucleotidylyl transferase"/>
    <property type="match status" value="1"/>
</dbReference>
<dbReference type="Pfam" id="PF01467">
    <property type="entry name" value="CTP_transf_like"/>
    <property type="match status" value="1"/>
</dbReference>
<evidence type="ECO:0000313" key="2">
    <source>
        <dbReference type="EMBL" id="KAL0480592.1"/>
    </source>
</evidence>
<dbReference type="EMBL" id="JAOPGA020000672">
    <property type="protein sequence ID" value="KAL0480592.1"/>
    <property type="molecule type" value="Genomic_DNA"/>
</dbReference>
<feature type="domain" description="Cytidyltransferase-like" evidence="1">
    <location>
        <begin position="83"/>
        <end position="268"/>
    </location>
</feature>
<proteinExistence type="predicted"/>
<organism evidence="2 3">
    <name type="scientific">Acrasis kona</name>
    <dbReference type="NCBI Taxonomy" id="1008807"/>
    <lineage>
        <taxon>Eukaryota</taxon>
        <taxon>Discoba</taxon>
        <taxon>Heterolobosea</taxon>
        <taxon>Tetramitia</taxon>
        <taxon>Eutetramitia</taxon>
        <taxon>Acrasidae</taxon>
        <taxon>Acrasis</taxon>
    </lineage>
</organism>
<comment type="caution">
    <text evidence="2">The sequence shown here is derived from an EMBL/GenBank/DDBJ whole genome shotgun (WGS) entry which is preliminary data.</text>
</comment>
<accession>A0AAW2YWD6</accession>
<dbReference type="PANTHER" id="PTHR12039:SF0">
    <property type="entry name" value="NICOTINAMIDE-NUCLEOTIDE ADENYLYLTRANSFERASE"/>
    <property type="match status" value="1"/>
</dbReference>
<evidence type="ECO:0000259" key="1">
    <source>
        <dbReference type="Pfam" id="PF01467"/>
    </source>
</evidence>
<dbReference type="Gene3D" id="3.40.50.620">
    <property type="entry name" value="HUPs"/>
    <property type="match status" value="1"/>
</dbReference>
<reference evidence="2 3" key="1">
    <citation type="submission" date="2024-03" db="EMBL/GenBank/DDBJ databases">
        <title>The Acrasis kona genome and developmental transcriptomes reveal deep origins of eukaryotic multicellular pathways.</title>
        <authorList>
            <person name="Sheikh S."/>
            <person name="Fu C.-J."/>
            <person name="Brown M.W."/>
            <person name="Baldauf S.L."/>
        </authorList>
    </citation>
    <scope>NUCLEOTIDE SEQUENCE [LARGE SCALE GENOMIC DNA]</scope>
    <source>
        <strain evidence="2 3">ATCC MYA-3509</strain>
    </source>
</reference>
<gene>
    <name evidence="2" type="ORF">AKO1_002440</name>
</gene>
<dbReference type="Proteomes" id="UP001431209">
    <property type="component" value="Unassembled WGS sequence"/>
</dbReference>
<sequence>MDLIRTILFYAKSTFYCYILYYINRSYDNISPYLPENLQRKDELIPESIIPLQKIDDNIKKIIQEENENGSRLYDILYVLVSTGSYSPIHKMHTEMLKVTAEFLERLPKCKVVGGYLSPCHDEYVSFKLQDNAINAQHRINMCELAVKDTGWMCVDKWEINGPRLRMFSEVVIKLSEFLSQGLYKESHPDVYNNRDRIRVCFVCGSDIVMGYPYGLAFSDKIDVACVCRPSFVLKNMESRVKYNKKRGVNLYFVVDSVEDHSSTKVRECIKKIEKGEGYEKNLKSGLARFCDDNIADYMVRNITTLHSNVDSNNI</sequence>
<dbReference type="InterPro" id="IPR051182">
    <property type="entry name" value="Euk_NMN_adenylyltrnsfrase"/>
</dbReference>
<dbReference type="PANTHER" id="PTHR12039">
    <property type="entry name" value="NICOTINAMIDE MONONUCLEOTIDE ADENYLYLTRANSFERASE"/>
    <property type="match status" value="1"/>
</dbReference>
<dbReference type="GO" id="GO:0004515">
    <property type="term" value="F:nicotinate-nucleotide adenylyltransferase activity"/>
    <property type="evidence" value="ECO:0007669"/>
    <property type="project" value="TreeGrafter"/>
</dbReference>
<protein>
    <submittedName>
        <fullName evidence="2">NMN adenylyltransferase</fullName>
    </submittedName>
</protein>
<dbReference type="GO" id="GO:0009435">
    <property type="term" value="P:NAD+ biosynthetic process"/>
    <property type="evidence" value="ECO:0007669"/>
    <property type="project" value="TreeGrafter"/>
</dbReference>
<keyword evidence="2" id="KW-0548">Nucleotidyltransferase</keyword>
<dbReference type="AlphaFoldDB" id="A0AAW2YWD6"/>
<dbReference type="InterPro" id="IPR014729">
    <property type="entry name" value="Rossmann-like_a/b/a_fold"/>
</dbReference>
<dbReference type="InterPro" id="IPR004821">
    <property type="entry name" value="Cyt_trans-like"/>
</dbReference>
<dbReference type="GO" id="GO:0000309">
    <property type="term" value="F:nicotinamide-nucleotide adenylyltransferase activity"/>
    <property type="evidence" value="ECO:0007669"/>
    <property type="project" value="TreeGrafter"/>
</dbReference>